<gene>
    <name evidence="2" type="ORF">BEL05_20025</name>
</gene>
<dbReference type="PANTHER" id="PTHR36930:SF1">
    <property type="entry name" value="MOSC DOMAIN-CONTAINING PROTEIN"/>
    <property type="match status" value="1"/>
</dbReference>
<dbReference type="EMBL" id="MCBT01000030">
    <property type="protein sequence ID" value="OEG73986.1"/>
    <property type="molecule type" value="Genomic_DNA"/>
</dbReference>
<feature type="domain" description="MOSC" evidence="1">
    <location>
        <begin position="18"/>
        <end position="145"/>
    </location>
</feature>
<dbReference type="RefSeq" id="WP_069671115.1">
    <property type="nucleotide sequence ID" value="NZ_MCBT01000030.1"/>
</dbReference>
<comment type="caution">
    <text evidence="2">The sequence shown here is derived from an EMBL/GenBank/DDBJ whole genome shotgun (WGS) entry which is preliminary data.</text>
</comment>
<proteinExistence type="predicted"/>
<dbReference type="AlphaFoldDB" id="A0A1E5IU23"/>
<organism evidence="2 3">
    <name type="scientific">Shewanella colwelliana</name>
    <name type="common">Alteromonas colwelliana</name>
    <dbReference type="NCBI Taxonomy" id="23"/>
    <lineage>
        <taxon>Bacteria</taxon>
        <taxon>Pseudomonadati</taxon>
        <taxon>Pseudomonadota</taxon>
        <taxon>Gammaproteobacteria</taxon>
        <taxon>Alteromonadales</taxon>
        <taxon>Shewanellaceae</taxon>
        <taxon>Shewanella</taxon>
    </lineage>
</organism>
<dbReference type="InterPro" id="IPR052716">
    <property type="entry name" value="MOSC_domain"/>
</dbReference>
<protein>
    <submittedName>
        <fullName evidence="2">Molybdenum cofactor biosysynthesis protein</fullName>
    </submittedName>
</protein>
<dbReference type="STRING" id="23.BEL05_20025"/>
<dbReference type="GO" id="GO:0030151">
    <property type="term" value="F:molybdenum ion binding"/>
    <property type="evidence" value="ECO:0007669"/>
    <property type="project" value="InterPro"/>
</dbReference>
<dbReference type="SUPFAM" id="SSF50800">
    <property type="entry name" value="PK beta-barrel domain-like"/>
    <property type="match status" value="1"/>
</dbReference>
<dbReference type="InterPro" id="IPR005302">
    <property type="entry name" value="MoCF_Sase_C"/>
</dbReference>
<dbReference type="PROSITE" id="PS51340">
    <property type="entry name" value="MOSC"/>
    <property type="match status" value="1"/>
</dbReference>
<dbReference type="OrthoDB" id="1550913at2"/>
<dbReference type="InterPro" id="IPR011037">
    <property type="entry name" value="Pyrv_Knase-like_insert_dom_sf"/>
</dbReference>
<dbReference type="GO" id="GO:0030170">
    <property type="term" value="F:pyridoxal phosphate binding"/>
    <property type="evidence" value="ECO:0007669"/>
    <property type="project" value="InterPro"/>
</dbReference>
<dbReference type="PANTHER" id="PTHR36930">
    <property type="entry name" value="METAL-SULFUR CLUSTER BIOSYNTHESIS PROTEINS YUAD-RELATED"/>
    <property type="match status" value="1"/>
</dbReference>
<dbReference type="Gene3D" id="2.40.33.20">
    <property type="entry name" value="PK beta-barrel domain-like"/>
    <property type="match status" value="1"/>
</dbReference>
<accession>A0A1E5IU23</accession>
<dbReference type="Pfam" id="PF03473">
    <property type="entry name" value="MOSC"/>
    <property type="match status" value="1"/>
</dbReference>
<sequence length="151" mass="16466">MASLLGISYKVVKRGPMLETSNALVTTTTGVAQDIFGKPSKRQVTVLSAEQWQQACDHLNIDLPWTTRRSNLLIEGLQFGADSVGKVLNIGELQLHITGETDPCKKMELAQPGLETALTPDWRGGITCRVLNDANINIGDTVHLTEQLTLI</sequence>
<dbReference type="GO" id="GO:0003824">
    <property type="term" value="F:catalytic activity"/>
    <property type="evidence" value="ECO:0007669"/>
    <property type="project" value="InterPro"/>
</dbReference>
<evidence type="ECO:0000313" key="2">
    <source>
        <dbReference type="EMBL" id="OEG73986.1"/>
    </source>
</evidence>
<dbReference type="Proteomes" id="UP000095230">
    <property type="component" value="Unassembled WGS sequence"/>
</dbReference>
<reference evidence="2 3" key="1">
    <citation type="submission" date="2016-07" db="EMBL/GenBank/DDBJ databases">
        <title>Whole-genome of two Shewanella species isolated from a digestive organ of sea cucumber Apostichopus japonicus Selenka 1867.</title>
        <authorList>
            <person name="Hong H.-H."/>
            <person name="Choi H."/>
            <person name="Cheon S."/>
            <person name="Oh J.-S."/>
            <person name="Lee H.-G."/>
            <person name="Park C."/>
        </authorList>
    </citation>
    <scope>NUCLEOTIDE SEQUENCE [LARGE SCALE GENOMIC DNA]</scope>
    <source>
        <strain evidence="2 3">CSB03KR</strain>
    </source>
</reference>
<evidence type="ECO:0000313" key="3">
    <source>
        <dbReference type="Proteomes" id="UP000095230"/>
    </source>
</evidence>
<evidence type="ECO:0000259" key="1">
    <source>
        <dbReference type="PROSITE" id="PS51340"/>
    </source>
</evidence>
<name>A0A1E5IU23_SHECO</name>